<evidence type="ECO:0000256" key="4">
    <source>
        <dbReference type="SAM" id="MobiDB-lite"/>
    </source>
</evidence>
<keyword evidence="7" id="KW-1185">Reference proteome</keyword>
<keyword evidence="3" id="KW-0326">Glycosidase</keyword>
<dbReference type="Pfam" id="PF02922">
    <property type="entry name" value="CBM_48"/>
    <property type="match status" value="1"/>
</dbReference>
<dbReference type="InterPro" id="IPR004193">
    <property type="entry name" value="Glyco_hydro_13_N"/>
</dbReference>
<dbReference type="OrthoDB" id="9761875at2"/>
<dbReference type="InterPro" id="IPR006047">
    <property type="entry name" value="GH13_cat_dom"/>
</dbReference>
<dbReference type="Gene3D" id="2.60.40.1180">
    <property type="entry name" value="Golgi alpha-mannosidase II"/>
    <property type="match status" value="1"/>
</dbReference>
<proteinExistence type="inferred from homology"/>
<dbReference type="InterPro" id="IPR014756">
    <property type="entry name" value="Ig_E-set"/>
</dbReference>
<evidence type="ECO:0000313" key="6">
    <source>
        <dbReference type="EMBL" id="RFZ85054.1"/>
    </source>
</evidence>
<dbReference type="SUPFAM" id="SSF81296">
    <property type="entry name" value="E set domains"/>
    <property type="match status" value="1"/>
</dbReference>
<evidence type="ECO:0000256" key="2">
    <source>
        <dbReference type="ARBA" id="ARBA00022801"/>
    </source>
</evidence>
<dbReference type="AlphaFoldDB" id="A0A3E2NVL1"/>
<keyword evidence="2" id="KW-0378">Hydrolase</keyword>
<name>A0A3E2NVL1_9SPHI</name>
<dbReference type="GO" id="GO:0004135">
    <property type="term" value="F:amylo-alpha-1,6-glucosidase activity"/>
    <property type="evidence" value="ECO:0007669"/>
    <property type="project" value="InterPro"/>
</dbReference>
<dbReference type="EMBL" id="QWDE01000001">
    <property type="protein sequence ID" value="RFZ85054.1"/>
    <property type="molecule type" value="Genomic_DNA"/>
</dbReference>
<dbReference type="NCBIfam" id="TIGR02100">
    <property type="entry name" value="glgX_debranch"/>
    <property type="match status" value="1"/>
</dbReference>
<organism evidence="6 7">
    <name type="scientific">Mucilaginibacter terrenus</name>
    <dbReference type="NCBI Taxonomy" id="2482727"/>
    <lineage>
        <taxon>Bacteria</taxon>
        <taxon>Pseudomonadati</taxon>
        <taxon>Bacteroidota</taxon>
        <taxon>Sphingobacteriia</taxon>
        <taxon>Sphingobacteriales</taxon>
        <taxon>Sphingobacteriaceae</taxon>
        <taxon>Mucilaginibacter</taxon>
    </lineage>
</organism>
<evidence type="ECO:0000256" key="3">
    <source>
        <dbReference type="ARBA" id="ARBA00023295"/>
    </source>
</evidence>
<dbReference type="CDD" id="cd11326">
    <property type="entry name" value="AmyAc_Glg_debranch"/>
    <property type="match status" value="1"/>
</dbReference>
<evidence type="ECO:0000259" key="5">
    <source>
        <dbReference type="SMART" id="SM00642"/>
    </source>
</evidence>
<dbReference type="InterPro" id="IPR044505">
    <property type="entry name" value="GlgX_Isoamylase_N_E_set"/>
</dbReference>
<protein>
    <submittedName>
        <fullName evidence="6">Glycogen debranching enzyme GlgX</fullName>
    </submittedName>
</protein>
<dbReference type="SUPFAM" id="SSF51445">
    <property type="entry name" value="(Trans)glycosidases"/>
    <property type="match status" value="1"/>
</dbReference>
<dbReference type="Gene3D" id="2.60.40.10">
    <property type="entry name" value="Immunoglobulins"/>
    <property type="match status" value="1"/>
</dbReference>
<dbReference type="RefSeq" id="WP_117381955.1">
    <property type="nucleotide sequence ID" value="NZ_QWDE01000001.1"/>
</dbReference>
<dbReference type="SMART" id="SM00642">
    <property type="entry name" value="Aamy"/>
    <property type="match status" value="1"/>
</dbReference>
<dbReference type="CDD" id="cd02856">
    <property type="entry name" value="E_set_GDE_Isoamylase_N"/>
    <property type="match status" value="1"/>
</dbReference>
<comment type="similarity">
    <text evidence="1">Belongs to the glycosyl hydrolase 13 family.</text>
</comment>
<evidence type="ECO:0000256" key="1">
    <source>
        <dbReference type="ARBA" id="ARBA00008061"/>
    </source>
</evidence>
<dbReference type="InterPro" id="IPR017853">
    <property type="entry name" value="GH"/>
</dbReference>
<dbReference type="GO" id="GO:0005980">
    <property type="term" value="P:glycogen catabolic process"/>
    <property type="evidence" value="ECO:0007669"/>
    <property type="project" value="InterPro"/>
</dbReference>
<dbReference type="InterPro" id="IPR013780">
    <property type="entry name" value="Glyco_hydro_b"/>
</dbReference>
<dbReference type="SUPFAM" id="SSF51011">
    <property type="entry name" value="Glycosyl hydrolase domain"/>
    <property type="match status" value="1"/>
</dbReference>
<gene>
    <name evidence="6" type="primary">glgX</name>
    <name evidence="6" type="ORF">DYU05_05465</name>
</gene>
<accession>A0A3E2NVL1</accession>
<comment type="caution">
    <text evidence="6">The sequence shown here is derived from an EMBL/GenBank/DDBJ whole genome shotgun (WGS) entry which is preliminary data.</text>
</comment>
<feature type="region of interest" description="Disordered" evidence="4">
    <location>
        <begin position="473"/>
        <end position="495"/>
    </location>
</feature>
<feature type="domain" description="Glycosyl hydrolase family 13 catalytic" evidence="5">
    <location>
        <begin position="166"/>
        <end position="574"/>
    </location>
</feature>
<dbReference type="InterPro" id="IPR011837">
    <property type="entry name" value="Glycogen_debranch_GlgX"/>
</dbReference>
<dbReference type="PANTHER" id="PTHR43002">
    <property type="entry name" value="GLYCOGEN DEBRANCHING ENZYME"/>
    <property type="match status" value="1"/>
</dbReference>
<reference evidence="6 7" key="1">
    <citation type="submission" date="2018-08" db="EMBL/GenBank/DDBJ databases">
        <title>Mucilaginibacter terrae sp. nov., isolated from manganese diggings.</title>
        <authorList>
            <person name="Huang Y."/>
            <person name="Zhou Z."/>
        </authorList>
    </citation>
    <scope>NUCLEOTIDE SEQUENCE [LARGE SCALE GENOMIC DNA]</scope>
    <source>
        <strain evidence="6 7">ZH6</strain>
    </source>
</reference>
<dbReference type="Proteomes" id="UP000260823">
    <property type="component" value="Unassembled WGS sequence"/>
</dbReference>
<evidence type="ECO:0000313" key="7">
    <source>
        <dbReference type="Proteomes" id="UP000260823"/>
    </source>
</evidence>
<dbReference type="Pfam" id="PF00128">
    <property type="entry name" value="Alpha-amylase"/>
    <property type="match status" value="1"/>
</dbReference>
<sequence length="707" mass="80845">MTKKIYPGKPYPLGATWDGEGVNFALFADNATGVELCLFTDEDGAQHEERIRLSERTHQVWHCYLPEAKAGQLYGYRVHGPYEPENGHRFNPNKLLIDPYAKAISGVIDWHDSLFGYELGHPDEDLSYSETDSAPFLPKSVVIDNNFDWGNDVNPRTPYHQSVIYETHVKGFTQMHPDIPDDIRGTYAAIGHPASIKYLTDLGITAIELLPIHQFVADRHLVEKGLTNYWGYNTIGFFAPDYRYAGIVDHGQQVQEFKQMVKELHKAGIEVILDVVYNHTGEGNHMGPMLSLKGIDNASYYRLVDDNKRFYNDYTGTGNTLNAMLPNVLRYIMDSLRYWITEMHVDGFRFDLAATLARELHEVNRLSGFFDIIYQDPIISQAKLIAEPWDIGEGGYQVGNFPPGWGEWNGKFRDCIRDYWIGAESMLGEFGQRFTGSPDLYQDNFRKPTASINFITAHDGFTLNDLVSYNEKHNEANGEDNNDGESHNRSWNCGVEGPTDDEEVIKLRNKQKRNLLTTLFLSQGVPMLVAGDEFGRTQQGNNNAYCQDNEISWLNWAEADQQLLAFTQKLIKLRKDHPAFRRRRWFQGQPVKGKGLEDIAWFLPEGTEMEDENWNHDFARSLGVFLNGRGLHSVGPQGERITDDHFYVIFNAHHESLNYHIPQKIKSNDWKIILNTSDDDMNEKLLTDQECITVEGRSVVVLHHPLT</sequence>
<dbReference type="InterPro" id="IPR013783">
    <property type="entry name" value="Ig-like_fold"/>
</dbReference>
<dbReference type="Gene3D" id="3.20.20.80">
    <property type="entry name" value="Glycosidases"/>
    <property type="match status" value="1"/>
</dbReference>